<gene>
    <name evidence="1" type="ORF">J2W39_000189</name>
</gene>
<organism evidence="1 2">
    <name type="scientific">Variovorax paradoxus</name>
    <dbReference type="NCBI Taxonomy" id="34073"/>
    <lineage>
        <taxon>Bacteria</taxon>
        <taxon>Pseudomonadati</taxon>
        <taxon>Pseudomonadota</taxon>
        <taxon>Betaproteobacteria</taxon>
        <taxon>Burkholderiales</taxon>
        <taxon>Comamonadaceae</taxon>
        <taxon>Variovorax</taxon>
    </lineage>
</organism>
<reference evidence="1" key="1">
    <citation type="submission" date="2023-07" db="EMBL/GenBank/DDBJ databases">
        <title>Sorghum-associated microbial communities from plants grown in Nebraska, USA.</title>
        <authorList>
            <person name="Schachtman D."/>
        </authorList>
    </citation>
    <scope>NUCLEOTIDE SEQUENCE</scope>
    <source>
        <strain evidence="1">DS3315</strain>
    </source>
</reference>
<evidence type="ECO:0000313" key="2">
    <source>
        <dbReference type="Proteomes" id="UP001224845"/>
    </source>
</evidence>
<proteinExistence type="predicted"/>
<protein>
    <submittedName>
        <fullName evidence="1">Uncharacterized protein</fullName>
    </submittedName>
</protein>
<evidence type="ECO:0000313" key="1">
    <source>
        <dbReference type="EMBL" id="MDP9968966.1"/>
    </source>
</evidence>
<dbReference type="Proteomes" id="UP001224845">
    <property type="component" value="Unassembled WGS sequence"/>
</dbReference>
<accession>A0AAW8E8B8</accession>
<dbReference type="RefSeq" id="WP_307592107.1">
    <property type="nucleotide sequence ID" value="NZ_JAUSRV010000001.1"/>
</dbReference>
<dbReference type="EMBL" id="JAUSRV010000001">
    <property type="protein sequence ID" value="MDP9968966.1"/>
    <property type="molecule type" value="Genomic_DNA"/>
</dbReference>
<sequence length="65" mass="7162">MKVVDLDVGDGAEVYDHALVLSRPDQHVAWQRLPDRLPGTDRPHSRCAWKKRTAAVESSAAVIAV</sequence>
<dbReference type="AlphaFoldDB" id="A0AAW8E8B8"/>
<comment type="caution">
    <text evidence="1">The sequence shown here is derived from an EMBL/GenBank/DDBJ whole genome shotgun (WGS) entry which is preliminary data.</text>
</comment>
<name>A0AAW8E8B8_VARPD</name>